<organism evidence="6 7">
    <name type="scientific">Streptomyces tsukubensis (strain DSM 42081 / NBRC 108919 / NRRL 18488 / 9993)</name>
    <dbReference type="NCBI Taxonomy" id="1114943"/>
    <lineage>
        <taxon>Bacteria</taxon>
        <taxon>Bacillati</taxon>
        <taxon>Actinomycetota</taxon>
        <taxon>Actinomycetes</taxon>
        <taxon>Kitasatosporales</taxon>
        <taxon>Streptomycetaceae</taxon>
        <taxon>Streptomyces</taxon>
    </lineage>
</organism>
<dbReference type="AlphaFoldDB" id="I2MXE5"/>
<evidence type="ECO:0000256" key="4">
    <source>
        <dbReference type="ARBA" id="ARBA00022989"/>
    </source>
</evidence>
<gene>
    <name evidence="6" type="ORF">STSU_025745</name>
</gene>
<evidence type="ECO:0000313" key="7">
    <source>
        <dbReference type="Proteomes" id="UP000005940"/>
    </source>
</evidence>
<accession>I2MXE5</accession>
<dbReference type="PANTHER" id="PTHR31632">
    <property type="entry name" value="IRON TRANSPORTER FTH1"/>
    <property type="match status" value="1"/>
</dbReference>
<sequence length="276" mass="28717">MDGTFLFGLGTGLSAGVVIAPLLAVAARTGRFALLRPVLVAVGATFAFFLVLDAVLESGSREPTVRTLGILTGVLSLLAAGLITWAVFEIHRGARRRAYGPAVRPLYAGLVVAAAALSVGLGGLGQARFIRAAVRAATGEEASLLPLMGVVLGLSTGVVVALALFHGLLRIRPDRWFFTGTAVLLTVVGAGVFAQGVNNLQFAHVFGGDLTPVYNVYSEVPLDTWYGTALTSTVGFSPFPTALQVTVWFLYPVPVLLLLLAPIRFGRSVGGAGAEE</sequence>
<dbReference type="RefSeq" id="WP_006349575.1">
    <property type="nucleotide sequence ID" value="NZ_CP029159.1"/>
</dbReference>
<evidence type="ECO:0000256" key="5">
    <source>
        <dbReference type="ARBA" id="ARBA00023136"/>
    </source>
</evidence>
<dbReference type="GO" id="GO:0033573">
    <property type="term" value="C:high-affinity iron permease complex"/>
    <property type="evidence" value="ECO:0007669"/>
    <property type="project" value="InterPro"/>
</dbReference>
<keyword evidence="3" id="KW-0812">Transmembrane</keyword>
<dbReference type="PANTHER" id="PTHR31632:SF2">
    <property type="entry name" value="PLASMA MEMBRANE IRON PERMEASE"/>
    <property type="match status" value="1"/>
</dbReference>
<dbReference type="GO" id="GO:0015093">
    <property type="term" value="F:ferrous iron transmembrane transporter activity"/>
    <property type="evidence" value="ECO:0007669"/>
    <property type="project" value="TreeGrafter"/>
</dbReference>
<comment type="subcellular location">
    <subcellularLocation>
        <location evidence="1">Membrane</location>
        <topology evidence="1">Multi-pass membrane protein</topology>
    </subcellularLocation>
</comment>
<protein>
    <submittedName>
        <fullName evidence="6">Iron transporter</fullName>
    </submittedName>
</protein>
<comment type="similarity">
    <text evidence="2">Belongs to the oxidase-dependent Fe transporter (OFeT) (TC 9.A.10.1) family.</text>
</comment>
<dbReference type="InterPro" id="IPR004923">
    <property type="entry name" value="FTR1/Fip1/EfeU"/>
</dbReference>
<reference evidence="6 7" key="1">
    <citation type="journal article" date="2012" name="J. Bacteriol.">
        <title>Draft genome of Streptomyces tsukubaensis NRRL 18488, the producer of the clinically important immunosuppressant tacrolimus (FK506).</title>
        <authorList>
            <person name="Barreiro C."/>
            <person name="Prieto C."/>
            <person name="Sola-Landa A."/>
            <person name="Solera E."/>
            <person name="Martinez-Castro M."/>
            <person name="Perez-Redondo R."/>
            <person name="Garcia-Estrada C."/>
            <person name="Aparicio J.F."/>
            <person name="Fernandez-Martinez L.T."/>
            <person name="Santos-Aberturas J."/>
            <person name="Salehi-Najafabadi Z."/>
            <person name="Rodriguez-Garcia A."/>
            <person name="Tauch A."/>
            <person name="Martin J.F."/>
        </authorList>
    </citation>
    <scope>NUCLEOTIDE SEQUENCE [LARGE SCALE GENOMIC DNA]</scope>
    <source>
        <strain evidence="7">DSM 42081 / NBRC 108919 / NRRL 18488 / 9993</strain>
    </source>
</reference>
<keyword evidence="5" id="KW-0472">Membrane</keyword>
<evidence type="ECO:0000256" key="2">
    <source>
        <dbReference type="ARBA" id="ARBA00008333"/>
    </source>
</evidence>
<dbReference type="Pfam" id="PF03239">
    <property type="entry name" value="FTR1"/>
    <property type="match status" value="1"/>
</dbReference>
<proteinExistence type="inferred from homology"/>
<keyword evidence="4" id="KW-1133">Transmembrane helix</keyword>
<evidence type="ECO:0000313" key="6">
    <source>
        <dbReference type="EMBL" id="QKM70027.1"/>
    </source>
</evidence>
<keyword evidence="7" id="KW-1185">Reference proteome</keyword>
<name>I2MXE5_STRT9</name>
<evidence type="ECO:0000256" key="1">
    <source>
        <dbReference type="ARBA" id="ARBA00004141"/>
    </source>
</evidence>
<dbReference type="Proteomes" id="UP000005940">
    <property type="component" value="Chromosome"/>
</dbReference>
<dbReference type="EMBL" id="CP029159">
    <property type="protein sequence ID" value="QKM70027.1"/>
    <property type="molecule type" value="Genomic_DNA"/>
</dbReference>
<evidence type="ECO:0000256" key="3">
    <source>
        <dbReference type="ARBA" id="ARBA00022692"/>
    </source>
</evidence>